<evidence type="ECO:0000256" key="8">
    <source>
        <dbReference type="ARBA" id="ARBA00022645"/>
    </source>
</evidence>
<proteinExistence type="inferred from homology"/>
<dbReference type="InterPro" id="IPR012338">
    <property type="entry name" value="Beta-lactam/transpept-like"/>
</dbReference>
<evidence type="ECO:0000256" key="24">
    <source>
        <dbReference type="ARBA" id="ARBA00049902"/>
    </source>
</evidence>
<keyword evidence="11" id="KW-0808">Transferase</keyword>
<dbReference type="FunFam" id="1.10.3810.10:FF:000001">
    <property type="entry name" value="Penicillin-binding protein 1A"/>
    <property type="match status" value="1"/>
</dbReference>
<evidence type="ECO:0000256" key="5">
    <source>
        <dbReference type="ARBA" id="ARBA00007739"/>
    </source>
</evidence>
<dbReference type="InterPro" id="IPR001264">
    <property type="entry name" value="Glyco_trans_51"/>
</dbReference>
<dbReference type="PANTHER" id="PTHR32282:SF33">
    <property type="entry name" value="PEPTIDOGLYCAN GLYCOSYLTRANSFERASE"/>
    <property type="match status" value="1"/>
</dbReference>
<keyword evidence="18 27" id="KW-0472">Membrane</keyword>
<feature type="domain" description="Glycosyl transferase family 51" evidence="29">
    <location>
        <begin position="77"/>
        <end position="250"/>
    </location>
</feature>
<protein>
    <recommendedName>
        <fullName evidence="7">Penicillin-binding protein 1A</fullName>
        <ecNumber evidence="23">2.4.99.28</ecNumber>
        <ecNumber evidence="6">3.4.16.4</ecNumber>
    </recommendedName>
</protein>
<evidence type="ECO:0000256" key="3">
    <source>
        <dbReference type="ARBA" id="ARBA00004752"/>
    </source>
</evidence>
<gene>
    <name evidence="30" type="ORF">F8154_11655</name>
</gene>
<feature type="transmembrane region" description="Helical" evidence="27">
    <location>
        <begin position="24"/>
        <end position="51"/>
    </location>
</feature>
<comment type="pathway">
    <text evidence="3">Cell wall biogenesis; peptidoglycan biosynthesis.</text>
</comment>
<dbReference type="InterPro" id="IPR001460">
    <property type="entry name" value="PCN-bd_Tpept"/>
</dbReference>
<evidence type="ECO:0000256" key="22">
    <source>
        <dbReference type="ARBA" id="ARBA00034000"/>
    </source>
</evidence>
<evidence type="ECO:0000256" key="23">
    <source>
        <dbReference type="ARBA" id="ARBA00044770"/>
    </source>
</evidence>
<dbReference type="NCBIfam" id="TIGR02074">
    <property type="entry name" value="PBP_1a_fam"/>
    <property type="match status" value="1"/>
</dbReference>
<evidence type="ECO:0000256" key="16">
    <source>
        <dbReference type="ARBA" id="ARBA00022984"/>
    </source>
</evidence>
<comment type="subcellular location">
    <subcellularLocation>
        <location evidence="2">Cell membrane</location>
        <topology evidence="2">Single-pass type II membrane protein</topology>
    </subcellularLocation>
</comment>
<dbReference type="EMBL" id="WBZC01000046">
    <property type="protein sequence ID" value="KAB3532793.1"/>
    <property type="molecule type" value="Genomic_DNA"/>
</dbReference>
<evidence type="ECO:0000256" key="19">
    <source>
        <dbReference type="ARBA" id="ARBA00023251"/>
    </source>
</evidence>
<dbReference type="AlphaFoldDB" id="A0A6I0FDU0"/>
<dbReference type="InterPro" id="IPR036950">
    <property type="entry name" value="PBP_transglycosylase"/>
</dbReference>
<evidence type="ECO:0000259" key="28">
    <source>
        <dbReference type="Pfam" id="PF00905"/>
    </source>
</evidence>
<evidence type="ECO:0000256" key="18">
    <source>
        <dbReference type="ARBA" id="ARBA00023136"/>
    </source>
</evidence>
<comment type="similarity">
    <text evidence="5">In the N-terminal section; belongs to the glycosyltransferase 51 family.</text>
</comment>
<evidence type="ECO:0000256" key="14">
    <source>
        <dbReference type="ARBA" id="ARBA00022960"/>
    </source>
</evidence>
<evidence type="ECO:0000256" key="10">
    <source>
        <dbReference type="ARBA" id="ARBA00022676"/>
    </source>
</evidence>
<dbReference type="SUPFAM" id="SSF56601">
    <property type="entry name" value="beta-lactamase/transpeptidase-like"/>
    <property type="match status" value="1"/>
</dbReference>
<dbReference type="Pfam" id="PF00912">
    <property type="entry name" value="Transgly"/>
    <property type="match status" value="1"/>
</dbReference>
<comment type="caution">
    <text evidence="30">The sequence shown here is derived from an EMBL/GenBank/DDBJ whole genome shotgun (WGS) entry which is preliminary data.</text>
</comment>
<organism evidence="30 31">
    <name type="scientific">Alkaliphilus pronyensis</name>
    <dbReference type="NCBI Taxonomy" id="1482732"/>
    <lineage>
        <taxon>Bacteria</taxon>
        <taxon>Bacillati</taxon>
        <taxon>Bacillota</taxon>
        <taxon>Clostridia</taxon>
        <taxon>Peptostreptococcales</taxon>
        <taxon>Natronincolaceae</taxon>
        <taxon>Alkaliphilus</taxon>
    </lineage>
</organism>
<dbReference type="GO" id="GO:0008658">
    <property type="term" value="F:penicillin binding"/>
    <property type="evidence" value="ECO:0007669"/>
    <property type="project" value="InterPro"/>
</dbReference>
<keyword evidence="12 27" id="KW-0812">Transmembrane</keyword>
<feature type="domain" description="Penicillin-binding protein transpeptidase" evidence="28">
    <location>
        <begin position="391"/>
        <end position="685"/>
    </location>
</feature>
<keyword evidence="13" id="KW-0378">Hydrolase</keyword>
<evidence type="ECO:0000256" key="11">
    <source>
        <dbReference type="ARBA" id="ARBA00022679"/>
    </source>
</evidence>
<dbReference type="SUPFAM" id="SSF53955">
    <property type="entry name" value="Lysozyme-like"/>
    <property type="match status" value="1"/>
</dbReference>
<reference evidence="30 31" key="1">
    <citation type="submission" date="2019-10" db="EMBL/GenBank/DDBJ databases">
        <title>Alkaliphilus serpentinus sp. nov. and Alkaliphilus pronyensis sp. nov., two novel anaerobic alkaliphilic species isolated from the serpentinized-hosted hydrothermal field of the Prony Bay (New Caledonia).</title>
        <authorList>
            <person name="Postec A."/>
        </authorList>
    </citation>
    <scope>NUCLEOTIDE SEQUENCE [LARGE SCALE GENOMIC DNA]</scope>
    <source>
        <strain evidence="30 31">LacV</strain>
    </source>
</reference>
<keyword evidence="15" id="KW-0735">Signal-anchor</keyword>
<keyword evidence="16" id="KW-0573">Peptidoglycan synthesis</keyword>
<dbReference type="GO" id="GO:0008955">
    <property type="term" value="F:peptidoglycan glycosyltransferase activity"/>
    <property type="evidence" value="ECO:0007669"/>
    <property type="project" value="UniProtKB-EC"/>
</dbReference>
<keyword evidence="10" id="KW-0328">Glycosyltransferase</keyword>
<keyword evidence="19" id="KW-0046">Antibiotic resistance</keyword>
<evidence type="ECO:0000256" key="21">
    <source>
        <dbReference type="ARBA" id="ARBA00023316"/>
    </source>
</evidence>
<dbReference type="GO" id="GO:0009252">
    <property type="term" value="P:peptidoglycan biosynthetic process"/>
    <property type="evidence" value="ECO:0007669"/>
    <property type="project" value="UniProtKB-UniPathway"/>
</dbReference>
<evidence type="ECO:0000256" key="17">
    <source>
        <dbReference type="ARBA" id="ARBA00022989"/>
    </source>
</evidence>
<dbReference type="Pfam" id="PF00905">
    <property type="entry name" value="Transpeptidase"/>
    <property type="match status" value="1"/>
</dbReference>
<evidence type="ECO:0000256" key="7">
    <source>
        <dbReference type="ARBA" id="ARBA00018638"/>
    </source>
</evidence>
<evidence type="ECO:0000256" key="20">
    <source>
        <dbReference type="ARBA" id="ARBA00023268"/>
    </source>
</evidence>
<dbReference type="EC" id="3.4.16.4" evidence="6"/>
<accession>A0A6I0FDU0</accession>
<name>A0A6I0FDU0_9FIRM</name>
<dbReference type="GO" id="GO:0071555">
    <property type="term" value="P:cell wall organization"/>
    <property type="evidence" value="ECO:0007669"/>
    <property type="project" value="UniProtKB-KW"/>
</dbReference>
<evidence type="ECO:0000256" key="26">
    <source>
        <dbReference type="SAM" id="MobiDB-lite"/>
    </source>
</evidence>
<keyword evidence="8" id="KW-0121">Carboxypeptidase</keyword>
<dbReference type="UniPathway" id="UPA00219"/>
<dbReference type="RefSeq" id="WP_151861791.1">
    <property type="nucleotide sequence ID" value="NZ_WBZC01000046.1"/>
</dbReference>
<keyword evidence="14" id="KW-0133">Cell shape</keyword>
<dbReference type="GO" id="GO:0009002">
    <property type="term" value="F:serine-type D-Ala-D-Ala carboxypeptidase activity"/>
    <property type="evidence" value="ECO:0007669"/>
    <property type="project" value="UniProtKB-EC"/>
</dbReference>
<keyword evidence="21" id="KW-0961">Cell wall biogenesis/degradation</keyword>
<keyword evidence="20" id="KW-0511">Multifunctional enzyme</keyword>
<dbReference type="InterPro" id="IPR050396">
    <property type="entry name" value="Glycosyltr_51/Transpeptidase"/>
</dbReference>
<evidence type="ECO:0000256" key="6">
    <source>
        <dbReference type="ARBA" id="ARBA00012448"/>
    </source>
</evidence>
<comment type="catalytic activity">
    <reaction evidence="22">
        <text>Preferential cleavage: (Ac)2-L-Lys-D-Ala-|-D-Ala. Also transpeptidation of peptidyl-alanyl moieties that are N-acyl substituents of D-alanine.</text>
        <dbReference type="EC" id="3.4.16.4"/>
    </reaction>
</comment>
<dbReference type="GO" id="GO:0008360">
    <property type="term" value="P:regulation of cell shape"/>
    <property type="evidence" value="ECO:0007669"/>
    <property type="project" value="UniProtKB-KW"/>
</dbReference>
<keyword evidence="17 27" id="KW-1133">Transmembrane helix</keyword>
<feature type="region of interest" description="Disordered" evidence="26">
    <location>
        <begin position="835"/>
        <end position="881"/>
    </location>
</feature>
<comment type="similarity">
    <text evidence="4">In the C-terminal section; belongs to the transpeptidase family.</text>
</comment>
<evidence type="ECO:0000256" key="25">
    <source>
        <dbReference type="ARBA" id="ARBA00060592"/>
    </source>
</evidence>
<dbReference type="InterPro" id="IPR023346">
    <property type="entry name" value="Lysozyme-like_dom_sf"/>
</dbReference>
<dbReference type="Gene3D" id="3.40.710.10">
    <property type="entry name" value="DD-peptidase/beta-lactamase superfamily"/>
    <property type="match status" value="1"/>
</dbReference>
<dbReference type="PANTHER" id="PTHR32282">
    <property type="entry name" value="BINDING PROTEIN TRANSPEPTIDASE, PUTATIVE-RELATED"/>
    <property type="match status" value="1"/>
</dbReference>
<evidence type="ECO:0000256" key="27">
    <source>
        <dbReference type="SAM" id="Phobius"/>
    </source>
</evidence>
<keyword evidence="9" id="KW-0645">Protease</keyword>
<sequence length="881" mass="99285">MSEKKSSTENNKNSKKNRNKKLSILRVIILTIILIGFIGGGTVAGIVLGIIKDTEPIDATNIYQLLDESSFILDSDGNVLEKIQGEGHRIIIDYDQMPKTLVDAFVSIEDERFWSHPGIDIKRIFGATWRNLRTGSRQGASTINQQLAKVIFLSYEQTYTRKIQDAYYGILINRQLSKEQILEAYLNTINLGSGAYGVEAAAQIYFSKSVDQLSIAESALLAGITRNPSRYSPLMTLPKESVNEEHFVIDDSDSTYSIVYRDSYRNRMHTVLAKMLEHGYITEEEYEEALNEDIQANLKPNRFYADEISSYFGDLVKRDVIYALESEGYTKDEARNLLLSGGLRIYSTMNVEIQRILEEEYDNPDNFPGTLKDEEGNLLKDAEGNIQPQSAMVIIDHSTGEIKALVGGRMITGQKIFNRALSPRQPGSSMKPIAAYTPAIDQGYTAATVIDDIPVYFNKNEPNKPWPNNWYKHKYYGLIIFRKAIEQSSNVGAVIVADMLGPSEEASKSIMLEYIEKMGITTVVRSSDPIIIGNKRYSDETYSTALGGMTLGVTPLDMTAAYGVYANLGVHIEPITFTKIYDRHGNLLYEKKPTVTRVLTPEVSYIMTDMLRTAVSYGTGSRARLDRGNSQIPVAGKTGTTTENKDAWFVGFTPYYTASVWVGNDLPKPLTDGSRISTELWQKVMARVHEEYSPKSFERPDNIISVNVCKISGKRVSELCHQDPRGNVVGSELFIKGTEPKEVCGHHVLADIHIPTGKLATEHTPPWEVESKVFVQRPIPYIPEEHGDIVPSDFIYELPTEYYDPITDWLEDTPWPGFDGDEEDLQDFFDNYESIIDSNNDENNDSNNENSENEENHNSEDSDNNIIRNIRRTIRNNQDDE</sequence>
<evidence type="ECO:0000256" key="15">
    <source>
        <dbReference type="ARBA" id="ARBA00022968"/>
    </source>
</evidence>
<evidence type="ECO:0000256" key="12">
    <source>
        <dbReference type="ARBA" id="ARBA00022692"/>
    </source>
</evidence>
<evidence type="ECO:0000256" key="2">
    <source>
        <dbReference type="ARBA" id="ARBA00004401"/>
    </source>
</evidence>
<evidence type="ECO:0000256" key="9">
    <source>
        <dbReference type="ARBA" id="ARBA00022670"/>
    </source>
</evidence>
<dbReference type="GO" id="GO:0046677">
    <property type="term" value="P:response to antibiotic"/>
    <property type="evidence" value="ECO:0007669"/>
    <property type="project" value="UniProtKB-KW"/>
</dbReference>
<dbReference type="EC" id="2.4.99.28" evidence="23"/>
<dbReference type="GO" id="GO:0005886">
    <property type="term" value="C:plasma membrane"/>
    <property type="evidence" value="ECO:0007669"/>
    <property type="project" value="UniProtKB-SubCell"/>
</dbReference>
<comment type="catalytic activity">
    <reaction evidence="24">
        <text>[GlcNAc-(1-&gt;4)-Mur2Ac(oyl-L-Ala-gamma-D-Glu-L-Lys-D-Ala-D-Ala)](n)-di-trans,octa-cis-undecaprenyl diphosphate + beta-D-GlcNAc-(1-&gt;4)-Mur2Ac(oyl-L-Ala-gamma-D-Glu-L-Lys-D-Ala-D-Ala)-di-trans,octa-cis-undecaprenyl diphosphate = [GlcNAc-(1-&gt;4)-Mur2Ac(oyl-L-Ala-gamma-D-Glu-L-Lys-D-Ala-D-Ala)](n+1)-di-trans,octa-cis-undecaprenyl diphosphate + di-trans,octa-cis-undecaprenyl diphosphate + H(+)</text>
        <dbReference type="Rhea" id="RHEA:23708"/>
        <dbReference type="Rhea" id="RHEA-COMP:9602"/>
        <dbReference type="Rhea" id="RHEA-COMP:9603"/>
        <dbReference type="ChEBI" id="CHEBI:15378"/>
        <dbReference type="ChEBI" id="CHEBI:58405"/>
        <dbReference type="ChEBI" id="CHEBI:60033"/>
        <dbReference type="ChEBI" id="CHEBI:78435"/>
        <dbReference type="EC" id="2.4.99.28"/>
    </reaction>
</comment>
<evidence type="ECO:0000256" key="1">
    <source>
        <dbReference type="ARBA" id="ARBA00002624"/>
    </source>
</evidence>
<evidence type="ECO:0000313" key="30">
    <source>
        <dbReference type="EMBL" id="KAB3532793.1"/>
    </source>
</evidence>
<evidence type="ECO:0000256" key="13">
    <source>
        <dbReference type="ARBA" id="ARBA00022801"/>
    </source>
</evidence>
<evidence type="ECO:0000256" key="4">
    <source>
        <dbReference type="ARBA" id="ARBA00007090"/>
    </source>
</evidence>
<dbReference type="GO" id="GO:0006508">
    <property type="term" value="P:proteolysis"/>
    <property type="evidence" value="ECO:0007669"/>
    <property type="project" value="UniProtKB-KW"/>
</dbReference>
<evidence type="ECO:0000313" key="31">
    <source>
        <dbReference type="Proteomes" id="UP000432715"/>
    </source>
</evidence>
<evidence type="ECO:0000259" key="29">
    <source>
        <dbReference type="Pfam" id="PF00912"/>
    </source>
</evidence>
<keyword evidence="31" id="KW-1185">Reference proteome</keyword>
<dbReference type="Gene3D" id="1.10.3810.10">
    <property type="entry name" value="Biosynthetic peptidoglycan transglycosylase-like"/>
    <property type="match status" value="1"/>
</dbReference>
<dbReference type="OrthoDB" id="9766909at2"/>
<comment type="pathway">
    <text evidence="25">Glycan biosynthesis.</text>
</comment>
<dbReference type="Proteomes" id="UP000432715">
    <property type="component" value="Unassembled WGS sequence"/>
</dbReference>
<comment type="function">
    <text evidence="1">Cell wall formation. Synthesis of cross-linked peptidoglycan from the lipid intermediates. The enzyme has a penicillin-insensitive transglycosylase N-terminal domain (formation of linear glycan strands) and a penicillin-sensitive transpeptidase C-terminal domain (cross-linking of the peptide subunits).</text>
</comment>